<dbReference type="InterPro" id="IPR037094">
    <property type="entry name" value="Glyco_hydro_38_cen_sf"/>
</dbReference>
<dbReference type="Gene3D" id="3.20.110.10">
    <property type="entry name" value="Glycoside hydrolase 38, N terminal domain"/>
    <property type="match status" value="1"/>
</dbReference>
<dbReference type="InterPro" id="IPR000602">
    <property type="entry name" value="Glyco_hydro_38_N"/>
</dbReference>
<dbReference type="InterPro" id="IPR015341">
    <property type="entry name" value="Glyco_hydro_38_cen"/>
</dbReference>
<proteinExistence type="inferred from homology"/>
<feature type="domain" description="Glycoside hydrolase family 38 central" evidence="5">
    <location>
        <begin position="272"/>
        <end position="350"/>
    </location>
</feature>
<dbReference type="InterPro" id="IPR011013">
    <property type="entry name" value="Gal_mutarotase_sf_dom"/>
</dbReference>
<dbReference type="SUPFAM" id="SSF74650">
    <property type="entry name" value="Galactose mutarotase-like"/>
    <property type="match status" value="1"/>
</dbReference>
<evidence type="ECO:0000256" key="4">
    <source>
        <dbReference type="ARBA" id="ARBA00023295"/>
    </source>
</evidence>
<comment type="similarity">
    <text evidence="1">Belongs to the glycosyl hydrolase 38 family.</text>
</comment>
<dbReference type="Pfam" id="PF09261">
    <property type="entry name" value="Alpha-mann_mid"/>
    <property type="match status" value="1"/>
</dbReference>
<dbReference type="Pfam" id="PF07748">
    <property type="entry name" value="Glyco_hydro_38C"/>
    <property type="match status" value="1"/>
</dbReference>
<protein>
    <submittedName>
        <fullName evidence="6">Mannosylglycerate hydrolase</fullName>
        <ecNumber evidence="6">3.2.1.170</ecNumber>
    </submittedName>
</protein>
<evidence type="ECO:0000313" key="6">
    <source>
        <dbReference type="EMBL" id="QMV15440.1"/>
    </source>
</evidence>
<dbReference type="SUPFAM" id="SSF88688">
    <property type="entry name" value="Families 57/38 glycoside transferase middle domain"/>
    <property type="match status" value="1"/>
</dbReference>
<keyword evidence="3 6" id="KW-0378">Hydrolase</keyword>
<dbReference type="InterPro" id="IPR028995">
    <property type="entry name" value="Glyco_hydro_57/38_cen_sf"/>
</dbReference>
<sequence>MKARVVHLIPHTHWDYEWYFTHPESSVQLTYHMDDVFQALEQEQIQQYLLDGQTSIVEDYLELAPEKASKLRELVTHGQMKIGPWYTQTDQLIISGESIVRNLLIGSRIAESLGGSWDIGYVPDAFGQSIDMPKIYNGFGITHSVFWRGLSRDTSEAREFVWTSEDGSKVNCYQIRNGYYLAEPQIAGMDPDELVAQIAEDTSANAIPYPYGADQIKVDFDIKSKIHRFNAGSQTGHQFIESNYNALFESLTNTYDDAFVYQGEMIEAQYSKIHRSIYSTRYDHKQLNDRVETRLSYILEPLMALADYRNIPYKTALVNHIWKMLLRCHAHDSAGGCNSDRTNRHIKQRLITADEMSAANSDYLVRKLSESVLTDSDNNLLLINTLPYVRDERVVLEVDTLTPEFSLFDDTGTPVAFNVLSSEKTYHGSIRRTVAEQLAELYHYHHQVELKTSLPALGYRCFNIQAHSQPIGEKGSSFKSEDNFIHNQHYVLTLANGELVLTDTASQKPLKQSIFIRDVGDDGDNYDYSPPLNDWELRFNFLNSVVTTTKTSFSQSMIIQGTWLLPKDLEEREKRQTSALIDFTLELTLSDGNRPLEMSLSINNIAKDHRMQVVVDSDIHSTESIANTPFGVVRRPNRHPKWQTWRAEQWKEEPSSIYPMIHSASICDEHHSLTFFSNGIKEYEVINDDNSPTTGKIALTLFRSVGWLGKPDLVRRPGIASGQQFKYIPTPDSQLLEPLTFDIAISLDDQYSAARNMRNWQQLAVPVQSYQQQDVNRFTNTMKYFGINSVACERESMTSLLTINAPDLVYSALKQAQGSEDLILRLYNPSEETIETAGYIDFSMSVERIYLVELSEKISEALTIESGRLELENFKPKQIKTFLVCVGHS</sequence>
<dbReference type="PANTHER" id="PTHR46017">
    <property type="entry name" value="ALPHA-MANNOSIDASE 2C1"/>
    <property type="match status" value="1"/>
</dbReference>
<keyword evidence="2" id="KW-0479">Metal-binding</keyword>
<evidence type="ECO:0000256" key="3">
    <source>
        <dbReference type="ARBA" id="ARBA00022801"/>
    </source>
</evidence>
<dbReference type="EC" id="3.2.1.170" evidence="6"/>
<dbReference type="InterPro" id="IPR041147">
    <property type="entry name" value="GH38_C"/>
</dbReference>
<dbReference type="Pfam" id="PF17677">
    <property type="entry name" value="Glyco_hydro38C2"/>
    <property type="match status" value="1"/>
</dbReference>
<keyword evidence="7" id="KW-1185">Reference proteome</keyword>
<dbReference type="Proteomes" id="UP000515264">
    <property type="component" value="Chromosome 1"/>
</dbReference>
<evidence type="ECO:0000259" key="5">
    <source>
        <dbReference type="SMART" id="SM00872"/>
    </source>
</evidence>
<dbReference type="InterPro" id="IPR011682">
    <property type="entry name" value="Glyco_hydro_38_C"/>
</dbReference>
<organism evidence="6 7">
    <name type="scientific">Vibrio spartinae</name>
    <dbReference type="NCBI Taxonomy" id="1918945"/>
    <lineage>
        <taxon>Bacteria</taxon>
        <taxon>Pseudomonadati</taxon>
        <taxon>Pseudomonadota</taxon>
        <taxon>Gammaproteobacteria</taxon>
        <taxon>Vibrionales</taxon>
        <taxon>Vibrionaceae</taxon>
        <taxon>Vibrio</taxon>
    </lineage>
</organism>
<dbReference type="EMBL" id="CP046268">
    <property type="protein sequence ID" value="QMV15440.1"/>
    <property type="molecule type" value="Genomic_DNA"/>
</dbReference>
<evidence type="ECO:0000256" key="1">
    <source>
        <dbReference type="ARBA" id="ARBA00009792"/>
    </source>
</evidence>
<accession>A0ABX6R2R8</accession>
<evidence type="ECO:0000313" key="7">
    <source>
        <dbReference type="Proteomes" id="UP000515264"/>
    </source>
</evidence>
<dbReference type="Gene3D" id="2.70.98.30">
    <property type="entry name" value="Golgi alpha-mannosidase II, domain 4"/>
    <property type="match status" value="1"/>
</dbReference>
<dbReference type="SUPFAM" id="SSF88713">
    <property type="entry name" value="Glycoside hydrolase/deacetylase"/>
    <property type="match status" value="1"/>
</dbReference>
<dbReference type="InterPro" id="IPR027291">
    <property type="entry name" value="Glyco_hydro_38_N_sf"/>
</dbReference>
<dbReference type="SMART" id="SM00872">
    <property type="entry name" value="Alpha-mann_mid"/>
    <property type="match status" value="1"/>
</dbReference>
<dbReference type="Pfam" id="PF01074">
    <property type="entry name" value="Glyco_hydro_38N"/>
    <property type="match status" value="1"/>
</dbReference>
<reference evidence="6 7" key="1">
    <citation type="journal article" date="2020" name="J. Nat. Prod.">
        <title>Genomics-Metabolomics Profiling Disclosed Marine Vibrio spartinae 3.6 as a Producer of a New Branched Side Chain Prodigiosin.</title>
        <authorList>
            <person name="Vitale G.A."/>
            <person name="Sciarretta M."/>
            <person name="Palma Esposito F."/>
            <person name="January G.G."/>
            <person name="Giaccio M."/>
            <person name="Bunk B."/>
            <person name="Sproer C."/>
            <person name="Bajerski F."/>
            <person name="Power D."/>
            <person name="Festa C."/>
            <person name="Monti M.C."/>
            <person name="D'Auria M.V."/>
            <person name="de Pascale D."/>
        </authorList>
    </citation>
    <scope>NUCLEOTIDE SEQUENCE [LARGE SCALE GENOMIC DNA]</scope>
    <source>
        <strain evidence="6 7">3.6</strain>
    </source>
</reference>
<dbReference type="GO" id="GO:0102546">
    <property type="term" value="F:mannosylglycerate hydrolase activity"/>
    <property type="evidence" value="ECO:0007669"/>
    <property type="project" value="UniProtKB-EC"/>
</dbReference>
<gene>
    <name evidence="6" type="primary">mngB</name>
    <name evidence="6" type="ORF">Vspart_02747</name>
</gene>
<dbReference type="RefSeq" id="WP_182287705.1">
    <property type="nucleotide sequence ID" value="NZ_CP046268.1"/>
</dbReference>
<evidence type="ECO:0000256" key="2">
    <source>
        <dbReference type="ARBA" id="ARBA00022723"/>
    </source>
</evidence>
<dbReference type="InterPro" id="IPR011330">
    <property type="entry name" value="Glyco_hydro/deAcase_b/a-brl"/>
</dbReference>
<dbReference type="GO" id="GO:0016798">
    <property type="term" value="F:hydrolase activity, acting on glycosyl bonds"/>
    <property type="evidence" value="ECO:0007669"/>
    <property type="project" value="UniProtKB-KW"/>
</dbReference>
<dbReference type="Gene3D" id="1.20.1270.50">
    <property type="entry name" value="Glycoside hydrolase family 38, central domain"/>
    <property type="match status" value="1"/>
</dbReference>
<keyword evidence="4 6" id="KW-0326">Glycosidase</keyword>
<dbReference type="PANTHER" id="PTHR46017:SF2">
    <property type="entry name" value="MANNOSYLGLYCERATE HYDROLASE"/>
    <property type="match status" value="1"/>
</dbReference>
<name>A0ABX6R2R8_9VIBR</name>